<dbReference type="KEGG" id="bfn:OI25_565"/>
<dbReference type="GeneID" id="66514589"/>
<dbReference type="Gene3D" id="1.10.238.160">
    <property type="match status" value="1"/>
</dbReference>
<evidence type="ECO:0000313" key="2">
    <source>
        <dbReference type="Proteomes" id="UP000032614"/>
    </source>
</evidence>
<dbReference type="EMBL" id="CP010026">
    <property type="protein sequence ID" value="AJZ57713.1"/>
    <property type="molecule type" value="Genomic_DNA"/>
</dbReference>
<reference evidence="1 2" key="1">
    <citation type="journal article" date="2015" name="Genome Announc.">
        <title>Complete genome sequences for 59 burkholderia isolates, both pathogenic and near neighbor.</title>
        <authorList>
            <person name="Johnson S.L."/>
            <person name="Bishop-Lilly K.A."/>
            <person name="Ladner J.T."/>
            <person name="Daligault H.E."/>
            <person name="Davenport K.W."/>
            <person name="Jaissle J."/>
            <person name="Frey K.G."/>
            <person name="Koroleva G.I."/>
            <person name="Bruce D.C."/>
            <person name="Coyne S.R."/>
            <person name="Broomall S.M."/>
            <person name="Li P.E."/>
            <person name="Teshima H."/>
            <person name="Gibbons H.S."/>
            <person name="Palacios G.F."/>
            <person name="Rosenzweig C.N."/>
            <person name="Redden C.L."/>
            <person name="Xu Y."/>
            <person name="Minogue T.D."/>
            <person name="Chain P.S."/>
        </authorList>
    </citation>
    <scope>NUCLEOTIDE SEQUENCE [LARGE SCALE GENOMIC DNA]</scope>
    <source>
        <strain evidence="1 2">ATCC BAA-463</strain>
    </source>
</reference>
<proteinExistence type="predicted"/>
<evidence type="ECO:0000313" key="1">
    <source>
        <dbReference type="EMBL" id="AJZ57713.1"/>
    </source>
</evidence>
<gene>
    <name evidence="1" type="ORF">OI25_565</name>
</gene>
<name>A0AAU8T7Z3_9BURK</name>
<dbReference type="PANTHER" id="PTHR36154:SF1">
    <property type="entry name" value="DNA-BINDING TRANSCRIPTIONAL ACTIVATOR ALPA"/>
    <property type="match status" value="1"/>
</dbReference>
<protein>
    <submittedName>
        <fullName evidence="1">Prophage CP4-57 regulatory family protein</fullName>
    </submittedName>
</protein>
<accession>A0AAU8T7Z3</accession>
<dbReference type="Pfam" id="PF05930">
    <property type="entry name" value="Phage_AlpA"/>
    <property type="match status" value="1"/>
</dbReference>
<dbReference type="PANTHER" id="PTHR36154">
    <property type="entry name" value="DNA-BINDING TRANSCRIPTIONAL ACTIVATOR ALPA"/>
    <property type="match status" value="1"/>
</dbReference>
<dbReference type="InterPro" id="IPR052931">
    <property type="entry name" value="Prophage_regulatory_activator"/>
</dbReference>
<dbReference type="InterPro" id="IPR010260">
    <property type="entry name" value="AlpA"/>
</dbReference>
<dbReference type="RefSeq" id="WP_046566279.1">
    <property type="nucleotide sequence ID" value="NZ_CP010026.1"/>
</dbReference>
<dbReference type="Proteomes" id="UP000032614">
    <property type="component" value="Chromosome 1"/>
</dbReference>
<sequence>MNSATQTQHAARQDANIVILRLRDVQAKTGLSRSTIYDAVAKGNFPKQVPLSTRRVGWLASEVDAWIEERVQARC</sequence>
<organism evidence="1 2">
    <name type="scientific">Paraburkholderia fungorum</name>
    <dbReference type="NCBI Taxonomy" id="134537"/>
    <lineage>
        <taxon>Bacteria</taxon>
        <taxon>Pseudomonadati</taxon>
        <taxon>Pseudomonadota</taxon>
        <taxon>Betaproteobacteria</taxon>
        <taxon>Burkholderiales</taxon>
        <taxon>Burkholderiaceae</taxon>
        <taxon>Paraburkholderia</taxon>
    </lineage>
</organism>
<dbReference type="AlphaFoldDB" id="A0AAU8T7Z3"/>